<dbReference type="AlphaFoldDB" id="A0A0R3WP85"/>
<keyword evidence="6" id="KW-1185">Reference proteome</keyword>
<accession>A0A0R3WP85</accession>
<dbReference type="Gene3D" id="2.30.30.40">
    <property type="entry name" value="SH3 Domains"/>
    <property type="match status" value="1"/>
</dbReference>
<gene>
    <name evidence="5" type="ORF">TTAC_LOCUS2560</name>
</gene>
<evidence type="ECO:0000313" key="6">
    <source>
        <dbReference type="Proteomes" id="UP000274429"/>
    </source>
</evidence>
<dbReference type="PANTHER" id="PTHR23122">
    <property type="entry name" value="MEMBRANE-ASSOCIATED GUANYLATE KINASE MAGUK"/>
    <property type="match status" value="1"/>
</dbReference>
<dbReference type="Proteomes" id="UP000274429">
    <property type="component" value="Unassembled WGS sequence"/>
</dbReference>
<proteinExistence type="predicted"/>
<dbReference type="SUPFAM" id="SSF50044">
    <property type="entry name" value="SH3-domain"/>
    <property type="match status" value="1"/>
</dbReference>
<evidence type="ECO:0000313" key="7">
    <source>
        <dbReference type="WBParaSite" id="TTAC_0000257301-mRNA-1"/>
    </source>
</evidence>
<keyword evidence="1 2" id="KW-0728">SH3 domain</keyword>
<organism evidence="7">
    <name type="scientific">Hydatigena taeniaeformis</name>
    <name type="common">Feline tapeworm</name>
    <name type="synonym">Taenia taeniaeformis</name>
    <dbReference type="NCBI Taxonomy" id="6205"/>
    <lineage>
        <taxon>Eukaryota</taxon>
        <taxon>Metazoa</taxon>
        <taxon>Spiralia</taxon>
        <taxon>Lophotrochozoa</taxon>
        <taxon>Platyhelminthes</taxon>
        <taxon>Cestoda</taxon>
        <taxon>Eucestoda</taxon>
        <taxon>Cyclophyllidea</taxon>
        <taxon>Taeniidae</taxon>
        <taxon>Hydatigera</taxon>
    </lineage>
</organism>
<dbReference type="EMBL" id="UYWX01001210">
    <property type="protein sequence ID" value="VDM20451.1"/>
    <property type="molecule type" value="Genomic_DNA"/>
</dbReference>
<dbReference type="CDD" id="cd11862">
    <property type="entry name" value="SH3_MPP"/>
    <property type="match status" value="1"/>
</dbReference>
<protein>
    <submittedName>
        <fullName evidence="7">SH3 domain-containing protein</fullName>
    </submittedName>
</protein>
<evidence type="ECO:0000256" key="2">
    <source>
        <dbReference type="PROSITE-ProRule" id="PRU00192"/>
    </source>
</evidence>
<evidence type="ECO:0000313" key="5">
    <source>
        <dbReference type="EMBL" id="VDM20451.1"/>
    </source>
</evidence>
<dbReference type="InterPro" id="IPR036028">
    <property type="entry name" value="SH3-like_dom_sf"/>
</dbReference>
<feature type="compositionally biased region" description="Basic residues" evidence="3">
    <location>
        <begin position="147"/>
        <end position="162"/>
    </location>
</feature>
<dbReference type="InterPro" id="IPR050716">
    <property type="entry name" value="MAGUK"/>
</dbReference>
<sequence>MHVRAMFDYDPREDLELPCPELGQSFKVGDILEIVDAADFTWWQARQYKAGSEPTPAGLIPSADLEESRVVRATNAMQGALTVDSVTATNHTHHISSLLSLLAPRKMPRSSTSNSSIGGSGLNGLPGNLERSLSHWMPFRRRLGHRRHRSVSRRRAASRRRGWTTERSHSSETFSFAQDDDEEREMRGDDVFALRQNGHYCEEISSIGSTIPSRTCSRCNSTLPVRNS</sequence>
<evidence type="ECO:0000259" key="4">
    <source>
        <dbReference type="PROSITE" id="PS50002"/>
    </source>
</evidence>
<evidence type="ECO:0000256" key="1">
    <source>
        <dbReference type="ARBA" id="ARBA00022443"/>
    </source>
</evidence>
<dbReference type="STRING" id="6205.A0A0R3WP85"/>
<reference evidence="5 6" key="2">
    <citation type="submission" date="2018-11" db="EMBL/GenBank/DDBJ databases">
        <authorList>
            <consortium name="Pathogen Informatics"/>
        </authorList>
    </citation>
    <scope>NUCLEOTIDE SEQUENCE [LARGE SCALE GENOMIC DNA]</scope>
</reference>
<dbReference type="OrthoDB" id="336747at2759"/>
<dbReference type="WBParaSite" id="TTAC_0000257301-mRNA-1">
    <property type="protein sequence ID" value="TTAC_0000257301-mRNA-1"/>
    <property type="gene ID" value="TTAC_0000257301"/>
</dbReference>
<reference evidence="7" key="1">
    <citation type="submission" date="2017-02" db="UniProtKB">
        <authorList>
            <consortium name="WormBaseParasite"/>
        </authorList>
    </citation>
    <scope>IDENTIFICATION</scope>
</reference>
<feature type="domain" description="SH3" evidence="4">
    <location>
        <begin position="1"/>
        <end position="70"/>
    </location>
</feature>
<dbReference type="PROSITE" id="PS50002">
    <property type="entry name" value="SH3"/>
    <property type="match status" value="1"/>
</dbReference>
<dbReference type="InterPro" id="IPR001452">
    <property type="entry name" value="SH3_domain"/>
</dbReference>
<feature type="region of interest" description="Disordered" evidence="3">
    <location>
        <begin position="147"/>
        <end position="185"/>
    </location>
</feature>
<evidence type="ECO:0000256" key="3">
    <source>
        <dbReference type="SAM" id="MobiDB-lite"/>
    </source>
</evidence>
<name>A0A0R3WP85_HYDTA</name>
<dbReference type="SMART" id="SM00326">
    <property type="entry name" value="SH3"/>
    <property type="match status" value="1"/>
</dbReference>